<dbReference type="SUPFAM" id="SSF48452">
    <property type="entry name" value="TPR-like"/>
    <property type="match status" value="1"/>
</dbReference>
<evidence type="ECO:0000313" key="1">
    <source>
        <dbReference type="EMBL" id="PKQ63182.1"/>
    </source>
</evidence>
<evidence type="ECO:0000313" key="2">
    <source>
        <dbReference type="Proteomes" id="UP000233535"/>
    </source>
</evidence>
<gene>
    <name evidence="1" type="ORF">BZG02_10520</name>
</gene>
<dbReference type="Gene3D" id="1.25.40.390">
    <property type="match status" value="1"/>
</dbReference>
<dbReference type="InterPro" id="IPR011990">
    <property type="entry name" value="TPR-like_helical_dom_sf"/>
</dbReference>
<dbReference type="AlphaFoldDB" id="A0A2N3HYQ5"/>
<dbReference type="RefSeq" id="WP_101261389.1">
    <property type="nucleotide sequence ID" value="NZ_MVDD01000006.1"/>
</dbReference>
<protein>
    <recommendedName>
        <fullName evidence="3">SusD/RagB family nutrient-binding outer membrane lipoprotein</fullName>
    </recommendedName>
</protein>
<dbReference type="Pfam" id="PF12771">
    <property type="entry name" value="SusD-like_2"/>
    <property type="match status" value="1"/>
</dbReference>
<dbReference type="PROSITE" id="PS51257">
    <property type="entry name" value="PROKAR_LIPOPROTEIN"/>
    <property type="match status" value="1"/>
</dbReference>
<evidence type="ECO:0008006" key="3">
    <source>
        <dbReference type="Google" id="ProtNLM"/>
    </source>
</evidence>
<dbReference type="InterPro" id="IPR041662">
    <property type="entry name" value="SusD-like_2"/>
</dbReference>
<keyword evidence="2" id="KW-1185">Reference proteome</keyword>
<reference evidence="1 2" key="1">
    <citation type="journal article" date="2017" name="Front. Microbiol.">
        <title>Labilibaculum manganireducens gen. nov., sp. nov. and Labilibaculum filiforme sp. nov., Novel Bacteroidetes Isolated from Subsurface Sediments of the Baltic Sea.</title>
        <authorList>
            <person name="Vandieken V."/>
            <person name="Marshall I.P."/>
            <person name="Niemann H."/>
            <person name="Engelen B."/>
            <person name="Cypionka H."/>
        </authorList>
    </citation>
    <scope>NUCLEOTIDE SEQUENCE [LARGE SCALE GENOMIC DNA]</scope>
    <source>
        <strain evidence="1 2">59.16B</strain>
    </source>
</reference>
<dbReference type="EMBL" id="MVDD01000006">
    <property type="protein sequence ID" value="PKQ63182.1"/>
    <property type="molecule type" value="Genomic_DNA"/>
</dbReference>
<name>A0A2N3HYQ5_9BACT</name>
<proteinExistence type="predicted"/>
<comment type="caution">
    <text evidence="1">The sequence shown here is derived from an EMBL/GenBank/DDBJ whole genome shotgun (WGS) entry which is preliminary data.</text>
</comment>
<sequence>MKKITYLLLGIFSTMGIVSCELEDNIDPKHASEVPVETLFTTAEIAFVDQYNNMNVNYNISRLLAQYWSDVTYTDGSRYDFQDRGIPDTFWAEFYRDVLMDLEEAKMVIDNAGYEGALADKAINQKAIIEIIEVYTYSVLTETFGDVPYTEAVLGAENFVPKYDDAETIYLDLFVRLDAAIAALNANNDSFGAEELLFDGDIAKWKTFANSLKLRMAMRMADVPAFNSQAKVEAAVAAGVYDANFEGAFFEYIGTDPYVNTIYDGFVIDNRNDYCPSNTLIDKMVALNDPRLPLWFTQKDGEYVGIPFGLVDGVPYNSYSHFTDHFYDPTLEAILSDYSEMEFFLAEAVERGWNISGTAEQHYNNGITASILYYGGTQADADAYLAQSSVAYSTAPGTWKEKIGTQKWLAMYNRGIEGWSEWRRLDAPTLNFPVGMSYSDIPTRFPYPYTENDMNPSYHDAAAAIGGDTATTKLWWDKF</sequence>
<dbReference type="OrthoDB" id="1109828at2"/>
<dbReference type="Proteomes" id="UP000233535">
    <property type="component" value="Unassembled WGS sequence"/>
</dbReference>
<organism evidence="1 2">
    <name type="scientific">Labilibaculum filiforme</name>
    <dbReference type="NCBI Taxonomy" id="1940526"/>
    <lineage>
        <taxon>Bacteria</taxon>
        <taxon>Pseudomonadati</taxon>
        <taxon>Bacteroidota</taxon>
        <taxon>Bacteroidia</taxon>
        <taxon>Marinilabiliales</taxon>
        <taxon>Marinifilaceae</taxon>
        <taxon>Labilibaculum</taxon>
    </lineage>
</organism>
<accession>A0A2N3HYQ5</accession>